<keyword evidence="7" id="KW-1185">Reference proteome</keyword>
<evidence type="ECO:0000256" key="1">
    <source>
        <dbReference type="ARBA" id="ARBA00022729"/>
    </source>
</evidence>
<dbReference type="InterPro" id="IPR003644">
    <property type="entry name" value="Calx_beta"/>
</dbReference>
<reference evidence="6" key="1">
    <citation type="submission" date="2016-04" db="EMBL/GenBank/DDBJ databases">
        <authorList>
            <person name="Tabuchi Yagui T.R."/>
        </authorList>
    </citation>
    <scope>NUCLEOTIDE SEQUENCE [LARGE SCALE GENOMIC DNA]</scope>
    <source>
        <strain evidence="6">NIES-26</strain>
    </source>
</reference>
<dbReference type="InterPro" id="IPR011049">
    <property type="entry name" value="Serralysin-like_metalloprot_C"/>
</dbReference>
<dbReference type="Pfam" id="PF03160">
    <property type="entry name" value="Calx-beta"/>
    <property type="match status" value="2"/>
</dbReference>
<dbReference type="GO" id="GO:0007154">
    <property type="term" value="P:cell communication"/>
    <property type="evidence" value="ECO:0007669"/>
    <property type="project" value="InterPro"/>
</dbReference>
<feature type="domain" description="Calx-beta" evidence="5">
    <location>
        <begin position="602"/>
        <end position="697"/>
    </location>
</feature>
<proteinExistence type="predicted"/>
<dbReference type="Proteomes" id="UP000252107">
    <property type="component" value="Unassembled WGS sequence"/>
</dbReference>
<accession>A0A367QCS4</accession>
<organism evidence="6 7">
    <name type="scientific">Nostoc minutum NIES-26</name>
    <dbReference type="NCBI Taxonomy" id="1844469"/>
    <lineage>
        <taxon>Bacteria</taxon>
        <taxon>Bacillati</taxon>
        <taxon>Cyanobacteriota</taxon>
        <taxon>Cyanophyceae</taxon>
        <taxon>Nostocales</taxon>
        <taxon>Nostocaceae</taxon>
        <taxon>Nostoc</taxon>
    </lineage>
</organism>
<dbReference type="GO" id="GO:0016020">
    <property type="term" value="C:membrane"/>
    <property type="evidence" value="ECO:0007669"/>
    <property type="project" value="InterPro"/>
</dbReference>
<gene>
    <name evidence="6" type="ORF">A6770_30920</name>
</gene>
<dbReference type="SUPFAM" id="SSF51120">
    <property type="entry name" value="beta-Roll"/>
    <property type="match status" value="1"/>
</dbReference>
<protein>
    <recommendedName>
        <fullName evidence="5">Calx-beta domain-containing protein</fullName>
    </recommendedName>
</protein>
<evidence type="ECO:0000313" key="7">
    <source>
        <dbReference type="Proteomes" id="UP000252107"/>
    </source>
</evidence>
<evidence type="ECO:0000313" key="6">
    <source>
        <dbReference type="EMBL" id="RCJ21084.1"/>
    </source>
</evidence>
<dbReference type="EMBL" id="LXQD01000333">
    <property type="protein sequence ID" value="RCJ21084.1"/>
    <property type="molecule type" value="Genomic_DNA"/>
</dbReference>
<keyword evidence="2" id="KW-0677">Repeat</keyword>
<dbReference type="PANTHER" id="PTHR11878">
    <property type="entry name" value="SODIUM/CALCIUM EXCHANGER"/>
    <property type="match status" value="1"/>
</dbReference>
<dbReference type="Gene3D" id="2.150.10.10">
    <property type="entry name" value="Serralysin-like metalloprotease, C-terminal"/>
    <property type="match status" value="1"/>
</dbReference>
<keyword evidence="3" id="KW-0106">Calcium</keyword>
<feature type="domain" description="Calx-beta" evidence="5">
    <location>
        <begin position="1161"/>
        <end position="1256"/>
    </location>
</feature>
<dbReference type="InterPro" id="IPR025592">
    <property type="entry name" value="DUF4347"/>
</dbReference>
<dbReference type="InterPro" id="IPR038081">
    <property type="entry name" value="CalX-like_sf"/>
</dbReference>
<dbReference type="GO" id="GO:0030001">
    <property type="term" value="P:metal ion transport"/>
    <property type="evidence" value="ECO:0007669"/>
    <property type="project" value="TreeGrafter"/>
</dbReference>
<keyword evidence="1" id="KW-0732">Signal</keyword>
<dbReference type="Pfam" id="PF14252">
    <property type="entry name" value="DUF4347"/>
    <property type="match status" value="1"/>
</dbReference>
<name>A0A367QCS4_9NOSO</name>
<dbReference type="InterPro" id="IPR051171">
    <property type="entry name" value="CaCA"/>
</dbReference>
<keyword evidence="4" id="KW-0406">Ion transport</keyword>
<comment type="caution">
    <text evidence="6">The sequence shown here is derived from an EMBL/GenBank/DDBJ whole genome shotgun (WGS) entry which is preliminary data.</text>
</comment>
<dbReference type="SUPFAM" id="SSF141072">
    <property type="entry name" value="CalX-like"/>
    <property type="match status" value="2"/>
</dbReference>
<dbReference type="InterPro" id="IPR030916">
    <property type="entry name" value="ELWxxDGT_rpt"/>
</dbReference>
<evidence type="ECO:0000259" key="5">
    <source>
        <dbReference type="SMART" id="SM00237"/>
    </source>
</evidence>
<dbReference type="NCBIfam" id="TIGR04534">
    <property type="entry name" value="ELWxxDGT_rpt"/>
    <property type="match status" value="9"/>
</dbReference>
<dbReference type="SMART" id="SM00237">
    <property type="entry name" value="Calx_beta"/>
    <property type="match status" value="2"/>
</dbReference>
<dbReference type="Gene3D" id="2.60.40.2030">
    <property type="match status" value="2"/>
</dbReference>
<evidence type="ECO:0000256" key="4">
    <source>
        <dbReference type="ARBA" id="ARBA00023065"/>
    </source>
</evidence>
<evidence type="ECO:0000256" key="3">
    <source>
        <dbReference type="ARBA" id="ARBA00022837"/>
    </source>
</evidence>
<evidence type="ECO:0000256" key="2">
    <source>
        <dbReference type="ARBA" id="ARBA00022737"/>
    </source>
</evidence>
<keyword evidence="4" id="KW-0813">Transport</keyword>
<dbReference type="PANTHER" id="PTHR11878:SF65">
    <property type="entry name" value="NA_CA-EXCHANGE PROTEIN, ISOFORM G"/>
    <property type="match status" value="1"/>
</dbReference>
<sequence>MSILMIKDNYFELPSSTRQLSLNCLVFIDSRVQDYQSLAAGVLSNTEVIILDADRNGIEQISEVLLTKQARVNSLHIVSHGAPGRVYLGNTELSQQTLNRYTEQLMDWANALTTDAQVLLYGCEVARTDLGKAFVKRLSKLIGSNVAASDDLTGSTALGGDWELEVTTGNTTAALAFEKATLERYTAVLAKPYLVKDTISGSTSFDPYDLTNVNGTLYFSAYDGIDSRELWKSDGTEAGTVLVTNINTEDPDNYPDYVSYAASNLKNINGTLYFLYFSYLDDSSGYVLWKSDGSEIGTFPVNPFSLEGKESYNTFFASSLINISGTFYFSTGIPYSRELDFYPDTINASELWKSDGTKRGTVLVKEINPGSQNSYISNLINANGILYFSVNDGIHGDELWKSNGTTAGTVLVKDINPGAKDSYPYNLTNINGTLYFTADDGIHGYELWKSDGTAVGTVLVKDINPGAKDSIRYNLTNINGTLYFTADDGIHGYELWKSDGTETGTVLIKDINPGSSSSFSTDHYIFPEFTNINGTVYFIADDGTHGIELWKSDGTTAGTVLVEDINLGSGNSLPSELTNVDGILYFNADDGIHSGELWALNTNLPVASPIISITTTDVNAAEANSDPAIFRISRTGDISTALNIKYTISGSATNSSDYNQLNGTVTIATGQSFADIAITPVADIFREGSETVTLTLSTQRDYDIDTSQITATVFLADNSNTAVLAQPRLLKDINLGYKSSYPFNLSNVNGILYFTADDGIHGVELWKSDGTEAGTVLVKDINLGSGDSTYSFLTNVDGTLYFATDDGIHGNGLWKSDGTEAGTVLVKDIDPRPVDSESTSLIFYLTNVDGILYFLADDGIHGNELWKSDGTEIGTVLVKDINSSSDSYPRYITNVNGILYFTADDGIHGVELWKSDGTEAGTVLVKDINLESGDSGRISNLINVNGILYFNADDGIHGNELWKSDGTEIGTVLVKDINPGSDDSTIGVNYPDKITNINGTIYFTANDGIHGYKLWKSDGTQEGTVLVKDINLGAADTDIRHLTDLNGTLYFTSGDQLWKSDGTAAGTIMLLENIIFDDISKPLININGILYFSAAKKTQSSTTTLEDFHLWQSDGTKEGTVLVEDINSENSLFGVQNLTKINETLYFTAANFKNGTELWVLNTKINPPILSVTAIDAYAAEAKDNSAIFRINRTGDTSTALALQYTISGTATNGGDYTQLTGIAIIAAGQSFVDVTITPVDDTLTESSETVILSLCDQNNYDINTYYSSASVTIADNDFNVINGGASRDSLTGTAANDRIVGGTGSKTITGGAGNDEFVYTNIREVGHRITDFTVGNDKIVLTELLDSLVPSGYSGSDAITDGYIRLVQGSSDNSTILQLDRDGTVGAAIFRPFIQLDNVTPQVLNNINNFAF</sequence>